<dbReference type="SUPFAM" id="SSF52096">
    <property type="entry name" value="ClpP/crotonase"/>
    <property type="match status" value="1"/>
</dbReference>
<keyword evidence="2" id="KW-0413">Isomerase</keyword>
<evidence type="ECO:0000313" key="3">
    <source>
        <dbReference type="Proteomes" id="UP000582981"/>
    </source>
</evidence>
<dbReference type="InterPro" id="IPR051683">
    <property type="entry name" value="Enoyl-CoA_Hydratase/Isomerase"/>
</dbReference>
<evidence type="ECO:0000256" key="1">
    <source>
        <dbReference type="ARBA" id="ARBA00005254"/>
    </source>
</evidence>
<protein>
    <submittedName>
        <fullName evidence="2">Enoyl-CoA hydratase/isomerase</fullName>
    </submittedName>
</protein>
<organism evidence="2 3">
    <name type="scientific">Pseudomonas gingeri</name>
    <dbReference type="NCBI Taxonomy" id="117681"/>
    <lineage>
        <taxon>Bacteria</taxon>
        <taxon>Pseudomonadati</taxon>
        <taxon>Pseudomonadota</taxon>
        <taxon>Gammaproteobacteria</taxon>
        <taxon>Pseudomonadales</taxon>
        <taxon>Pseudomonadaceae</taxon>
        <taxon>Pseudomonas</taxon>
    </lineage>
</organism>
<reference evidence="2 3" key="1">
    <citation type="submission" date="2020-04" db="EMBL/GenBank/DDBJ databases">
        <title>Molecular characterization of pseudomonads from Agaricus bisporus reveal novel blotch 2 pathogens in Western Europe.</title>
        <authorList>
            <person name="Taparia T."/>
            <person name="Krijger M."/>
            <person name="Haynes E."/>
            <person name="Elpinstone J.G."/>
            <person name="Noble R."/>
            <person name="Van Der Wolf J."/>
        </authorList>
    </citation>
    <scope>NUCLEOTIDE SEQUENCE [LARGE SCALE GENOMIC DNA]</scope>
    <source>
        <strain evidence="2 3">F1001</strain>
    </source>
</reference>
<gene>
    <name evidence="2" type="ORF">HX829_09620</name>
</gene>
<accession>A0A7Y8BK77</accession>
<dbReference type="PANTHER" id="PTHR42964">
    <property type="entry name" value="ENOYL-COA HYDRATASE"/>
    <property type="match status" value="1"/>
</dbReference>
<dbReference type="InterPro" id="IPR001753">
    <property type="entry name" value="Enoyl-CoA_hydra/iso"/>
</dbReference>
<dbReference type="CDD" id="cd06558">
    <property type="entry name" value="crotonase-like"/>
    <property type="match status" value="1"/>
</dbReference>
<dbReference type="Proteomes" id="UP000582981">
    <property type="component" value="Unassembled WGS sequence"/>
</dbReference>
<dbReference type="Gene3D" id="3.90.226.10">
    <property type="entry name" value="2-enoyl-CoA Hydratase, Chain A, domain 1"/>
    <property type="match status" value="1"/>
</dbReference>
<dbReference type="InterPro" id="IPR029045">
    <property type="entry name" value="ClpP/crotonase-like_dom_sf"/>
</dbReference>
<dbReference type="EMBL" id="JACAPU010000012">
    <property type="protein sequence ID" value="NWB46754.1"/>
    <property type="molecule type" value="Genomic_DNA"/>
</dbReference>
<dbReference type="Pfam" id="PF00378">
    <property type="entry name" value="ECH_1"/>
    <property type="match status" value="1"/>
</dbReference>
<dbReference type="PANTHER" id="PTHR42964:SF1">
    <property type="entry name" value="POLYKETIDE BIOSYNTHESIS ENOYL-COA HYDRATASE PKSH-RELATED"/>
    <property type="match status" value="1"/>
</dbReference>
<dbReference type="RefSeq" id="WP_100941016.1">
    <property type="nucleotide sequence ID" value="NZ_JACAPU010000012.1"/>
</dbReference>
<comment type="similarity">
    <text evidence="1">Belongs to the enoyl-CoA hydratase/isomerase family.</text>
</comment>
<dbReference type="NCBIfam" id="NF005498">
    <property type="entry name" value="PRK07112.1"/>
    <property type="match status" value="1"/>
</dbReference>
<comment type="caution">
    <text evidence="2">The sequence shown here is derived from an EMBL/GenBank/DDBJ whole genome shotgun (WGS) entry which is preliminary data.</text>
</comment>
<name>A0A7Y8BK77_9PSED</name>
<sequence length="255" mass="29212">MNFQAIEFRSEGPLAFLRFNRPEARNTINRQMVDECLFVLEHCQAHSTVLTLEGSPQVFCFGADFQGMHDDALRGASEEHQPQRLYEIWERMVSGSFITICHVRGQVNAGGMGFVAASDIVLSHTEARYSLSELIFDVMPACVLPFLVRRVGFQHAHYLTLTTQAIDARQASLWGLVDECGEDSEELLRKQLLRLRRLSKHGIGQYKAYMNRLSPLPLEARDMAIRQNHEVFSNQRTLDNINRYVSHGLFPWEND</sequence>
<dbReference type="AlphaFoldDB" id="A0A7Y8BK77"/>
<dbReference type="GO" id="GO:0016853">
    <property type="term" value="F:isomerase activity"/>
    <property type="evidence" value="ECO:0007669"/>
    <property type="project" value="UniProtKB-KW"/>
</dbReference>
<evidence type="ECO:0000313" key="2">
    <source>
        <dbReference type="EMBL" id="NWB46754.1"/>
    </source>
</evidence>
<proteinExistence type="inferred from homology"/>